<evidence type="ECO:0000256" key="3">
    <source>
        <dbReference type="ARBA" id="ARBA00022448"/>
    </source>
</evidence>
<keyword evidence="3 13" id="KW-0813">Transport</keyword>
<dbReference type="GO" id="GO:0005886">
    <property type="term" value="C:plasma membrane"/>
    <property type="evidence" value="ECO:0007669"/>
    <property type="project" value="TreeGrafter"/>
</dbReference>
<evidence type="ECO:0000256" key="11">
    <source>
        <dbReference type="ARBA" id="ARBA00023201"/>
    </source>
</evidence>
<keyword evidence="10" id="KW-0325">Glycoprotein</keyword>
<evidence type="ECO:0000256" key="7">
    <source>
        <dbReference type="ARBA" id="ARBA00023053"/>
    </source>
</evidence>
<evidence type="ECO:0000256" key="2">
    <source>
        <dbReference type="ARBA" id="ARBA00007193"/>
    </source>
</evidence>
<sequence>MISVVRNEEFRSGNCISSFNVNFTAIFTAEFGQCHQINIKLTNNIIIAGKMQGLSVLLRANLHDYLNITTNNYMDEGFAVQLHFGPQVALGQWMTIAPGFHYMFAMKERRLRARPPSDMFGVGYNLQEYVSLFGSKPPCEMYPKLKYDIAEKYSRPQCMHECSMDNFNKYCNCLPFYDSPSVRICELEELADCYNLLIEYNASRPSEACLLGCKEPCSDRTVETSITFGRFPPRSQIKDMEASLANIGESATLEQIREDFIMLDIYFEKLSITVVEWYEAQGFESLISSLGGVMSLWAGMSILTIVQAIVYFCHAFCCGLCLARKGKKNSPKVVPLSTASLTTSRSQPNLSTSKA</sequence>
<dbReference type="InterPro" id="IPR001873">
    <property type="entry name" value="ENaC"/>
</dbReference>
<proteinExistence type="inferred from homology"/>
<dbReference type="WBParaSite" id="PSAMB.scaffold3265size19015.g20879.t1">
    <property type="protein sequence ID" value="PSAMB.scaffold3265size19015.g20879.t1"/>
    <property type="gene ID" value="PSAMB.scaffold3265size19015.g20879"/>
</dbReference>
<reference evidence="16" key="1">
    <citation type="submission" date="2022-11" db="UniProtKB">
        <authorList>
            <consortium name="WormBaseParasite"/>
        </authorList>
    </citation>
    <scope>IDENTIFICATION</scope>
</reference>
<evidence type="ECO:0000256" key="5">
    <source>
        <dbReference type="ARBA" id="ARBA00022692"/>
    </source>
</evidence>
<keyword evidence="11 13" id="KW-0739">Sodium transport</keyword>
<keyword evidence="15" id="KW-1185">Reference proteome</keyword>
<evidence type="ECO:0000313" key="15">
    <source>
        <dbReference type="Proteomes" id="UP000887566"/>
    </source>
</evidence>
<evidence type="ECO:0000256" key="9">
    <source>
        <dbReference type="ARBA" id="ARBA00023136"/>
    </source>
</evidence>
<evidence type="ECO:0000256" key="12">
    <source>
        <dbReference type="ARBA" id="ARBA00023303"/>
    </source>
</evidence>
<name>A0A914W535_9BILA</name>
<dbReference type="AlphaFoldDB" id="A0A914W535"/>
<evidence type="ECO:0000256" key="1">
    <source>
        <dbReference type="ARBA" id="ARBA00004141"/>
    </source>
</evidence>
<keyword evidence="4 13" id="KW-0894">Sodium channel</keyword>
<organism evidence="15 16">
    <name type="scientific">Plectus sambesii</name>
    <dbReference type="NCBI Taxonomy" id="2011161"/>
    <lineage>
        <taxon>Eukaryota</taxon>
        <taxon>Metazoa</taxon>
        <taxon>Ecdysozoa</taxon>
        <taxon>Nematoda</taxon>
        <taxon>Chromadorea</taxon>
        <taxon>Plectida</taxon>
        <taxon>Plectina</taxon>
        <taxon>Plectoidea</taxon>
        <taxon>Plectidae</taxon>
        <taxon>Plectus</taxon>
    </lineage>
</organism>
<dbReference type="PRINTS" id="PR01078">
    <property type="entry name" value="AMINACHANNEL"/>
</dbReference>
<protein>
    <submittedName>
        <fullName evidence="16">Uncharacterized protein</fullName>
    </submittedName>
</protein>
<feature type="transmembrane region" description="Helical" evidence="14">
    <location>
        <begin position="296"/>
        <end position="322"/>
    </location>
</feature>
<accession>A0A914W535</accession>
<evidence type="ECO:0000256" key="10">
    <source>
        <dbReference type="ARBA" id="ARBA00023180"/>
    </source>
</evidence>
<keyword evidence="12 13" id="KW-0407">Ion channel</keyword>
<keyword evidence="7" id="KW-0915">Sodium</keyword>
<dbReference type="Gene3D" id="1.10.287.820">
    <property type="entry name" value="Acid-sensing ion channel domain"/>
    <property type="match status" value="1"/>
</dbReference>
<dbReference type="GO" id="GO:0015280">
    <property type="term" value="F:ligand-gated sodium channel activity"/>
    <property type="evidence" value="ECO:0007669"/>
    <property type="project" value="TreeGrafter"/>
</dbReference>
<evidence type="ECO:0000256" key="4">
    <source>
        <dbReference type="ARBA" id="ARBA00022461"/>
    </source>
</evidence>
<keyword evidence="9 14" id="KW-0472">Membrane</keyword>
<evidence type="ECO:0000256" key="8">
    <source>
        <dbReference type="ARBA" id="ARBA00023065"/>
    </source>
</evidence>
<keyword evidence="6 14" id="KW-1133">Transmembrane helix</keyword>
<comment type="subcellular location">
    <subcellularLocation>
        <location evidence="1">Membrane</location>
        <topology evidence="1">Multi-pass membrane protein</topology>
    </subcellularLocation>
</comment>
<evidence type="ECO:0000256" key="13">
    <source>
        <dbReference type="RuleBase" id="RU000679"/>
    </source>
</evidence>
<keyword evidence="8 13" id="KW-0406">Ion transport</keyword>
<evidence type="ECO:0000256" key="6">
    <source>
        <dbReference type="ARBA" id="ARBA00022989"/>
    </source>
</evidence>
<comment type="similarity">
    <text evidence="2 13">Belongs to the amiloride-sensitive sodium channel (TC 1.A.6) family.</text>
</comment>
<evidence type="ECO:0000313" key="16">
    <source>
        <dbReference type="WBParaSite" id="PSAMB.scaffold3265size19015.g20879.t1"/>
    </source>
</evidence>
<evidence type="ECO:0000256" key="14">
    <source>
        <dbReference type="SAM" id="Phobius"/>
    </source>
</evidence>
<dbReference type="Proteomes" id="UP000887566">
    <property type="component" value="Unplaced"/>
</dbReference>
<keyword evidence="5 13" id="KW-0812">Transmembrane</keyword>
<dbReference type="Gene3D" id="1.10.287.770">
    <property type="entry name" value="YojJ-like"/>
    <property type="match status" value="1"/>
</dbReference>
<dbReference type="Pfam" id="PF00858">
    <property type="entry name" value="ASC"/>
    <property type="match status" value="1"/>
</dbReference>
<dbReference type="PANTHER" id="PTHR11690">
    <property type="entry name" value="AMILORIDE-SENSITIVE SODIUM CHANNEL-RELATED"/>
    <property type="match status" value="1"/>
</dbReference>